<comment type="similarity">
    <text evidence="1">Belongs to the peptidase C48 family.</text>
</comment>
<dbReference type="AlphaFoldDB" id="A0A6A3MYH4"/>
<reference evidence="7 8" key="1">
    <citation type="submission" date="2018-09" db="EMBL/GenBank/DDBJ databases">
        <title>Genomic investigation of the strawberry pathogen Phytophthora fragariae indicates pathogenicity is determined by transcriptional variation in three key races.</title>
        <authorList>
            <person name="Adams T.M."/>
            <person name="Armitage A.D."/>
            <person name="Sobczyk M.K."/>
            <person name="Bates H.J."/>
            <person name="Dunwell J.M."/>
            <person name="Nellist C.F."/>
            <person name="Harrison R.J."/>
        </authorList>
    </citation>
    <scope>NUCLEOTIDE SEQUENCE [LARGE SCALE GENOMIC DNA]</scope>
    <source>
        <strain evidence="7 8">SCRP249</strain>
    </source>
</reference>
<evidence type="ECO:0000256" key="4">
    <source>
        <dbReference type="ARBA" id="ARBA00022807"/>
    </source>
</evidence>
<accession>A0A6A3MYH4</accession>
<dbReference type="EMBL" id="QXFV01000415">
    <property type="protein sequence ID" value="KAE9038234.1"/>
    <property type="molecule type" value="Genomic_DNA"/>
</dbReference>
<dbReference type="Proteomes" id="UP000429607">
    <property type="component" value="Unassembled WGS sequence"/>
</dbReference>
<feature type="compositionally biased region" description="Low complexity" evidence="5">
    <location>
        <begin position="178"/>
        <end position="189"/>
    </location>
</feature>
<dbReference type="PANTHER" id="PTHR46915:SF2">
    <property type="entry name" value="UBIQUITIN-LIKE PROTEASE 4"/>
    <property type="match status" value="1"/>
</dbReference>
<feature type="compositionally biased region" description="Polar residues" evidence="5">
    <location>
        <begin position="114"/>
        <end position="142"/>
    </location>
</feature>
<sequence>MKKRACVQRTLRQRIELLKKWRDNPDWTIVDAVRELGVKESTLRDWKRRYWHRLDEIVCDDFMRAKGAGPKRKIKSYEGRVLAYFDNLEGGPQRFNDLHFIDHYGGGKNKDSEASTTGVGQNNAATTVDHNKAATSVGQNNEVEVPRSGVGDGDDDGVGEQVSEEYPVKEGNAPAEVSSDSCDNGSSSSDECDNSADSDFEVEVSVPKSAPSSKSTILRKRVSKDGVRLKWPNGVDHIWIVAEDVDSLKPYQFLSATAIDYFINRNMVRVPGSVYTCGSKFYRTIEAARAAQDPGAKAERLKTLSEMLEWSGYSYLLLPIWANKHWSFITVENAFRDGPTGLFHVNSLKGVHNSLRVFDTVKWFLFQEQRRLAGDTLCEWRYGTFNTQPQQSNAVDCGIYLLHYMDIMARKIVELQPQLCTRPRTMKDKVAEWSVGKFNTHQAEERLGSLLDVLLRDIKSVDLLSASA</sequence>
<evidence type="ECO:0000259" key="6">
    <source>
        <dbReference type="PROSITE" id="PS50600"/>
    </source>
</evidence>
<name>A0A6A3MYH4_9STRA</name>
<evidence type="ECO:0000313" key="7">
    <source>
        <dbReference type="EMBL" id="KAE9038234.1"/>
    </source>
</evidence>
<evidence type="ECO:0000256" key="1">
    <source>
        <dbReference type="ARBA" id="ARBA00005234"/>
    </source>
</evidence>
<dbReference type="InterPro" id="IPR003653">
    <property type="entry name" value="Peptidase_C48_C"/>
</dbReference>
<keyword evidence="4" id="KW-0788">Thiol protease</keyword>
<gene>
    <name evidence="7" type="ORF">PR001_g8039</name>
</gene>
<evidence type="ECO:0000256" key="5">
    <source>
        <dbReference type="SAM" id="MobiDB-lite"/>
    </source>
</evidence>
<feature type="compositionally biased region" description="Acidic residues" evidence="5">
    <location>
        <begin position="190"/>
        <end position="202"/>
    </location>
</feature>
<proteinExistence type="inferred from homology"/>
<dbReference type="GO" id="GO:0016926">
    <property type="term" value="P:protein desumoylation"/>
    <property type="evidence" value="ECO:0007669"/>
    <property type="project" value="UniProtKB-ARBA"/>
</dbReference>
<organism evidence="7 8">
    <name type="scientific">Phytophthora rubi</name>
    <dbReference type="NCBI Taxonomy" id="129364"/>
    <lineage>
        <taxon>Eukaryota</taxon>
        <taxon>Sar</taxon>
        <taxon>Stramenopiles</taxon>
        <taxon>Oomycota</taxon>
        <taxon>Peronosporomycetes</taxon>
        <taxon>Peronosporales</taxon>
        <taxon>Peronosporaceae</taxon>
        <taxon>Phytophthora</taxon>
    </lineage>
</organism>
<comment type="caution">
    <text evidence="7">The sequence shown here is derived from an EMBL/GenBank/DDBJ whole genome shotgun (WGS) entry which is preliminary data.</text>
</comment>
<dbReference type="Gene3D" id="3.40.395.10">
    <property type="entry name" value="Adenoviral Proteinase, Chain A"/>
    <property type="match status" value="1"/>
</dbReference>
<dbReference type="InterPro" id="IPR038765">
    <property type="entry name" value="Papain-like_cys_pep_sf"/>
</dbReference>
<dbReference type="PROSITE" id="PS50600">
    <property type="entry name" value="ULP_PROTEASE"/>
    <property type="match status" value="1"/>
</dbReference>
<evidence type="ECO:0000313" key="8">
    <source>
        <dbReference type="Proteomes" id="UP000429607"/>
    </source>
</evidence>
<evidence type="ECO:0000256" key="3">
    <source>
        <dbReference type="ARBA" id="ARBA00022801"/>
    </source>
</evidence>
<feature type="region of interest" description="Disordered" evidence="5">
    <location>
        <begin position="108"/>
        <end position="208"/>
    </location>
</feature>
<evidence type="ECO:0000256" key="2">
    <source>
        <dbReference type="ARBA" id="ARBA00022670"/>
    </source>
</evidence>
<dbReference type="PANTHER" id="PTHR46915">
    <property type="entry name" value="UBIQUITIN-LIKE PROTEASE 4-RELATED"/>
    <property type="match status" value="1"/>
</dbReference>
<keyword evidence="2" id="KW-0645">Protease</keyword>
<dbReference type="SUPFAM" id="SSF54001">
    <property type="entry name" value="Cysteine proteinases"/>
    <property type="match status" value="1"/>
</dbReference>
<dbReference type="GO" id="GO:0008234">
    <property type="term" value="F:cysteine-type peptidase activity"/>
    <property type="evidence" value="ECO:0007669"/>
    <property type="project" value="UniProtKB-KW"/>
</dbReference>
<dbReference type="GO" id="GO:0006508">
    <property type="term" value="P:proteolysis"/>
    <property type="evidence" value="ECO:0007669"/>
    <property type="project" value="UniProtKB-KW"/>
</dbReference>
<protein>
    <recommendedName>
        <fullName evidence="6">Ubiquitin-like protease family profile domain-containing protein</fullName>
    </recommendedName>
</protein>
<feature type="domain" description="Ubiquitin-like protease family profile" evidence="6">
    <location>
        <begin position="238"/>
        <end position="408"/>
    </location>
</feature>
<keyword evidence="3" id="KW-0378">Hydrolase</keyword>
<dbReference type="Pfam" id="PF02902">
    <property type="entry name" value="Peptidase_C48"/>
    <property type="match status" value="1"/>
</dbReference>